<protein>
    <submittedName>
        <fullName evidence="3">Uncharacterized protein</fullName>
    </submittedName>
</protein>
<feature type="transmembrane region" description="Helical" evidence="2">
    <location>
        <begin position="24"/>
        <end position="49"/>
    </location>
</feature>
<dbReference type="KEGG" id="tbg:TbgDal_VIII5190"/>
<sequence length="364" mass="40613">MPCFSPLLPCWSLASSNTNRSQRIVLLIGLNIYIYIYIYYPLCFCFSVFPSVVEDVTCGVSGCGYGERIASSFLLPLSFLFFFLYIFGINALEWSVFTATPSVAVGKMLRCARVALRADPLNGGSSMTLGSKGSKLSPEPHRRRMPWTAAKEYVPGVVLNARDKMVLDGVQLLDIESIDRASQLDPLEVLRAVVATREYNISTGKNIFQLASQATYNGRGQRFYRKEWQEGTYDKYVTLSAIDFDRDGNKGTAYGYITFHGETTTRPVQVDFADVPGWYMDFVEERAVPFTGIVPPPPSIGTDVPVDPHSYRLKAYPYYDAPNPPEFVERLLKDRGVLPDTPTETADVDKDPTTSDGSVHYDGK</sequence>
<proteinExistence type="predicted"/>
<feature type="transmembrane region" description="Helical" evidence="2">
    <location>
        <begin position="69"/>
        <end position="87"/>
    </location>
</feature>
<evidence type="ECO:0000313" key="4">
    <source>
        <dbReference type="Proteomes" id="UP000002316"/>
    </source>
</evidence>
<dbReference type="AlphaFoldDB" id="C9ZVZ0"/>
<name>C9ZVZ0_TRYB9</name>
<evidence type="ECO:0000313" key="3">
    <source>
        <dbReference type="EMBL" id="CBH13578.1"/>
    </source>
</evidence>
<feature type="region of interest" description="Disordered" evidence="1">
    <location>
        <begin position="333"/>
        <end position="364"/>
    </location>
</feature>
<reference evidence="4" key="1">
    <citation type="journal article" date="2010" name="PLoS Negl. Trop. Dis.">
        <title>The genome sequence of Trypanosoma brucei gambiense, causative agent of chronic human african trypanosomiasis.</title>
        <authorList>
            <person name="Jackson A.P."/>
            <person name="Sanders M."/>
            <person name="Berry A."/>
            <person name="McQuillan J."/>
            <person name="Aslett M.A."/>
            <person name="Quail M.A."/>
            <person name="Chukualim B."/>
            <person name="Capewell P."/>
            <person name="MacLeod A."/>
            <person name="Melville S.E."/>
            <person name="Gibson W."/>
            <person name="Barry J.D."/>
            <person name="Berriman M."/>
            <person name="Hertz-Fowler C."/>
        </authorList>
    </citation>
    <scope>NUCLEOTIDE SEQUENCE [LARGE SCALE GENOMIC DNA]</scope>
    <source>
        <strain evidence="4">MHOM/CI/86/DAL972</strain>
    </source>
</reference>
<dbReference type="VEuPathDB" id="TriTrypDB:Tbg972.8.5190"/>
<feature type="compositionally biased region" description="Basic and acidic residues" evidence="1">
    <location>
        <begin position="347"/>
        <end position="364"/>
    </location>
</feature>
<dbReference type="RefSeq" id="XP_011775855.1">
    <property type="nucleotide sequence ID" value="XM_011777553.1"/>
</dbReference>
<dbReference type="EMBL" id="FN554971">
    <property type="protein sequence ID" value="CBH13578.1"/>
    <property type="molecule type" value="Genomic_DNA"/>
</dbReference>
<gene>
    <name evidence="3" type="ORF">TbgDal_VIII5190</name>
</gene>
<dbReference type="Proteomes" id="UP000002316">
    <property type="component" value="Chromosome 8"/>
</dbReference>
<keyword evidence="2" id="KW-0812">Transmembrane</keyword>
<dbReference type="GeneID" id="23863729"/>
<evidence type="ECO:0000256" key="2">
    <source>
        <dbReference type="SAM" id="Phobius"/>
    </source>
</evidence>
<evidence type="ECO:0000256" key="1">
    <source>
        <dbReference type="SAM" id="MobiDB-lite"/>
    </source>
</evidence>
<dbReference type="OrthoDB" id="243628at2759"/>
<accession>C9ZVZ0</accession>
<keyword evidence="2" id="KW-1133">Transmembrane helix</keyword>
<keyword evidence="2" id="KW-0472">Membrane</keyword>
<organism evidence="3 4">
    <name type="scientific">Trypanosoma brucei gambiense (strain MHOM/CI/86/DAL972)</name>
    <dbReference type="NCBI Taxonomy" id="679716"/>
    <lineage>
        <taxon>Eukaryota</taxon>
        <taxon>Discoba</taxon>
        <taxon>Euglenozoa</taxon>
        <taxon>Kinetoplastea</taxon>
        <taxon>Metakinetoplastina</taxon>
        <taxon>Trypanosomatida</taxon>
        <taxon>Trypanosomatidae</taxon>
        <taxon>Trypanosoma</taxon>
    </lineage>
</organism>